<evidence type="ECO:0000313" key="2">
    <source>
        <dbReference type="EMBL" id="SEH80931.1"/>
    </source>
</evidence>
<evidence type="ECO:0000313" key="3">
    <source>
        <dbReference type="Proteomes" id="UP000199634"/>
    </source>
</evidence>
<dbReference type="OrthoDB" id="982482at2"/>
<reference evidence="2 3" key="1">
    <citation type="submission" date="2016-10" db="EMBL/GenBank/DDBJ databases">
        <authorList>
            <person name="de Groot N.N."/>
        </authorList>
    </citation>
    <scope>NUCLEOTIDE SEQUENCE [LARGE SCALE GENOMIC DNA]</scope>
    <source>
        <strain evidence="2 3">CGMCC 1.10825</strain>
    </source>
</reference>
<protein>
    <submittedName>
        <fullName evidence="2">Gliding motility-associated lipoprotein GldH</fullName>
    </submittedName>
</protein>
<accession>A0A1H6KY99</accession>
<feature type="chain" id="PRO_5011456993" evidence="1">
    <location>
        <begin position="20"/>
        <end position="163"/>
    </location>
</feature>
<dbReference type="AlphaFoldDB" id="A0A1H6KY99"/>
<proteinExistence type="predicted"/>
<keyword evidence="3" id="KW-1185">Reference proteome</keyword>
<dbReference type="STRING" id="1159016.SAMN02927937_01555"/>
<organism evidence="2 3">
    <name type="scientific">Paenimyroides marinum</name>
    <dbReference type="NCBI Taxonomy" id="1159016"/>
    <lineage>
        <taxon>Bacteria</taxon>
        <taxon>Pseudomonadati</taxon>
        <taxon>Bacteroidota</taxon>
        <taxon>Flavobacteriia</taxon>
        <taxon>Flavobacteriales</taxon>
        <taxon>Flavobacteriaceae</taxon>
        <taxon>Paenimyroides</taxon>
    </lineage>
</organism>
<name>A0A1H6KY99_9FLAO</name>
<dbReference type="Proteomes" id="UP000199634">
    <property type="component" value="Unassembled WGS sequence"/>
</dbReference>
<dbReference type="PROSITE" id="PS51257">
    <property type="entry name" value="PROKAR_LIPOPROTEIN"/>
    <property type="match status" value="1"/>
</dbReference>
<dbReference type="InterPro" id="IPR020018">
    <property type="entry name" value="Motility-assoc_lipoprot_GldH"/>
</dbReference>
<evidence type="ECO:0000256" key="1">
    <source>
        <dbReference type="SAM" id="SignalP"/>
    </source>
</evidence>
<keyword evidence="1" id="KW-0732">Signal</keyword>
<sequence>MVINNKRTFFKIVALSAMAVLTACNSTDFFNEYQSLPDGWKKSEPLVFDFESLDTITKHNAYLNIRTTNEYPYSNLFVIIKMFPPEGTPTVDTLQYQMANPDGKMLGTGFTDIKEHKLFWRENITFKKQGIYKIEVEHAIRKLNELKGDEVLKGVSEIGLQVQ</sequence>
<dbReference type="NCBIfam" id="TIGR03511">
    <property type="entry name" value="GldH_lipo"/>
    <property type="match status" value="1"/>
</dbReference>
<dbReference type="EMBL" id="FNXE01000019">
    <property type="protein sequence ID" value="SEH80931.1"/>
    <property type="molecule type" value="Genomic_DNA"/>
</dbReference>
<feature type="signal peptide" evidence="1">
    <location>
        <begin position="1"/>
        <end position="19"/>
    </location>
</feature>
<dbReference type="RefSeq" id="WP_091098568.1">
    <property type="nucleotide sequence ID" value="NZ_FNXE01000019.1"/>
</dbReference>
<gene>
    <name evidence="2" type="ORF">SAMN02927937_01555</name>
</gene>
<dbReference type="Pfam" id="PF14109">
    <property type="entry name" value="GldH_lipo"/>
    <property type="match status" value="1"/>
</dbReference>
<keyword evidence="2" id="KW-0449">Lipoprotein</keyword>